<accession>A0AAV4AUF8</accession>
<evidence type="ECO:0000313" key="1">
    <source>
        <dbReference type="EMBL" id="GFO10186.1"/>
    </source>
</evidence>
<dbReference type="EMBL" id="BLXT01004148">
    <property type="protein sequence ID" value="GFO10186.1"/>
    <property type="molecule type" value="Genomic_DNA"/>
</dbReference>
<gene>
    <name evidence="1" type="ORF">PoB_003669100</name>
</gene>
<sequence length="180" mass="20630">MACPTDKEIERPRNLMEMVSSDASWRELGLRIKWTEPKLPSDANIHLGEPVRVRLAVEAKKDVSESGEEIMAFCWTNLKFSENHCGVWKDIKMHENPKCRSEGPQGVVTHVYQGSLAPDIDDTFRITFNVKWKKFMVWANQFQVDGRLSVSRSPRPEGEVDAPVIFVICYSIEYQTGDKI</sequence>
<protein>
    <recommendedName>
        <fullName evidence="3">Galectin</fullName>
    </recommendedName>
</protein>
<name>A0AAV4AUF8_9GAST</name>
<reference evidence="1 2" key="1">
    <citation type="journal article" date="2021" name="Elife">
        <title>Chloroplast acquisition without the gene transfer in kleptoplastic sea slugs, Plakobranchus ocellatus.</title>
        <authorList>
            <person name="Maeda T."/>
            <person name="Takahashi S."/>
            <person name="Yoshida T."/>
            <person name="Shimamura S."/>
            <person name="Takaki Y."/>
            <person name="Nagai Y."/>
            <person name="Toyoda A."/>
            <person name="Suzuki Y."/>
            <person name="Arimoto A."/>
            <person name="Ishii H."/>
            <person name="Satoh N."/>
            <person name="Nishiyama T."/>
            <person name="Hasebe M."/>
            <person name="Maruyama T."/>
            <person name="Minagawa J."/>
            <person name="Obokata J."/>
            <person name="Shigenobu S."/>
        </authorList>
    </citation>
    <scope>NUCLEOTIDE SEQUENCE [LARGE SCALE GENOMIC DNA]</scope>
</reference>
<dbReference type="Proteomes" id="UP000735302">
    <property type="component" value="Unassembled WGS sequence"/>
</dbReference>
<organism evidence="1 2">
    <name type="scientific">Plakobranchus ocellatus</name>
    <dbReference type="NCBI Taxonomy" id="259542"/>
    <lineage>
        <taxon>Eukaryota</taxon>
        <taxon>Metazoa</taxon>
        <taxon>Spiralia</taxon>
        <taxon>Lophotrochozoa</taxon>
        <taxon>Mollusca</taxon>
        <taxon>Gastropoda</taxon>
        <taxon>Heterobranchia</taxon>
        <taxon>Euthyneura</taxon>
        <taxon>Panpulmonata</taxon>
        <taxon>Sacoglossa</taxon>
        <taxon>Placobranchoidea</taxon>
        <taxon>Plakobranchidae</taxon>
        <taxon>Plakobranchus</taxon>
    </lineage>
</organism>
<keyword evidence="2" id="KW-1185">Reference proteome</keyword>
<proteinExistence type="predicted"/>
<comment type="caution">
    <text evidence="1">The sequence shown here is derived from an EMBL/GenBank/DDBJ whole genome shotgun (WGS) entry which is preliminary data.</text>
</comment>
<dbReference type="AlphaFoldDB" id="A0AAV4AUF8"/>
<evidence type="ECO:0000313" key="2">
    <source>
        <dbReference type="Proteomes" id="UP000735302"/>
    </source>
</evidence>
<evidence type="ECO:0008006" key="3">
    <source>
        <dbReference type="Google" id="ProtNLM"/>
    </source>
</evidence>